<dbReference type="Gene3D" id="1.20.1270.180">
    <property type="match status" value="1"/>
</dbReference>
<organism evidence="4 5">
    <name type="scientific">Bacillus cabrialesii subsp. tritici</name>
    <dbReference type="NCBI Taxonomy" id="2944916"/>
    <lineage>
        <taxon>Bacteria</taxon>
        <taxon>Bacillati</taxon>
        <taxon>Bacillota</taxon>
        <taxon>Bacilli</taxon>
        <taxon>Bacillales</taxon>
        <taxon>Bacillaceae</taxon>
        <taxon>Bacillus</taxon>
        <taxon>Bacillus cabrialesii</taxon>
    </lineage>
</organism>
<feature type="chain" id="PRO_5046313587" evidence="2">
    <location>
        <begin position="21"/>
        <end position="386"/>
    </location>
</feature>
<name>A0ABT9DH55_9BACI</name>
<feature type="compositionally biased region" description="Polar residues" evidence="1">
    <location>
        <begin position="225"/>
        <end position="235"/>
    </location>
</feature>
<dbReference type="EMBL" id="JAHBMK020000001">
    <property type="protein sequence ID" value="MDO8224023.1"/>
    <property type="molecule type" value="Genomic_DNA"/>
</dbReference>
<sequence length="386" mass="42983">MSYKLGALLLSILFLLSACSDSGASEDKDQEKPTVKKASVTKLTEQEVKSALKNDIDSIFNVFNKAGKENGWSTANKADFSKLRPDVLPYATGTFADRTLKDLAGEYYCECDAPFQPGTDFDVRFTYEQDKNKIKAASIDPATELNNMGTSWTFELVKENGDWKINKWDSKSLQGDDIKLTKEEAKTILSRNGETAEFVKSYDSKAAGGTAYLFNVKSSNGERQAAISSKDTSLVSDVDNETEAGEQETAQPEETASSDTADTQSSEQTTGSTKADYVAKLSATEKKEKHNDYQSDYQMIEDYGYNYQMWDGLLNEIYGALQKQLSASDMAALKIEQRQWIKDRDAAAQKRYDEEGGGSLSRVVQTEELAKQTKERCYKLVNAYMK</sequence>
<gene>
    <name evidence="4" type="ORF">KHP33_003935</name>
</gene>
<dbReference type="Proteomes" id="UP001177121">
    <property type="component" value="Unassembled WGS sequence"/>
</dbReference>
<feature type="compositionally biased region" description="Low complexity" evidence="1">
    <location>
        <begin position="254"/>
        <end position="270"/>
    </location>
</feature>
<evidence type="ECO:0000256" key="1">
    <source>
        <dbReference type="SAM" id="MobiDB-lite"/>
    </source>
</evidence>
<dbReference type="Pfam" id="PF07007">
    <property type="entry name" value="LprI"/>
    <property type="match status" value="1"/>
</dbReference>
<feature type="signal peptide" evidence="2">
    <location>
        <begin position="1"/>
        <end position="20"/>
    </location>
</feature>
<dbReference type="PANTHER" id="PTHR39176">
    <property type="entry name" value="PERIPLASMIC PROTEIN-RELATED"/>
    <property type="match status" value="1"/>
</dbReference>
<evidence type="ECO:0000313" key="5">
    <source>
        <dbReference type="Proteomes" id="UP001177121"/>
    </source>
</evidence>
<accession>A0ABT9DH55</accession>
<reference evidence="4" key="1">
    <citation type="submission" date="2023-07" db="EMBL/GenBank/DDBJ databases">
        <title>Biological control against Fusarium languescens, the causal agent of wilt in Jalapeno peppers, by a novel bacterial subspecies: Bacillus cabrialesii subsp. tritici TSO2.</title>
        <authorList>
            <person name="Montoya-Martinez A.C."/>
            <person name="Figueroa-Brambila K.M."/>
            <person name="Escalante-Beltran A."/>
            <person name="Lopez-Montoya N.D."/>
            <person name="Valenzuela-Ruiz V."/>
            <person name="Parra-Cota F.I."/>
            <person name="Estrada Alvarado M.I."/>
            <person name="De Los Santos Villalobos S."/>
        </authorList>
    </citation>
    <scope>NUCLEOTIDE SEQUENCE</scope>
    <source>
        <strain evidence="4">TSO2</strain>
    </source>
</reference>
<feature type="region of interest" description="Disordered" evidence="1">
    <location>
        <begin position="225"/>
        <end position="276"/>
    </location>
</feature>
<keyword evidence="5" id="KW-1185">Reference proteome</keyword>
<feature type="domain" description="Lysozyme inhibitor LprI-like N-terminal" evidence="3">
    <location>
        <begin position="291"/>
        <end position="380"/>
    </location>
</feature>
<keyword evidence="2" id="KW-0732">Signal</keyword>
<dbReference type="PROSITE" id="PS51257">
    <property type="entry name" value="PROKAR_LIPOPROTEIN"/>
    <property type="match status" value="1"/>
</dbReference>
<comment type="caution">
    <text evidence="4">The sequence shown here is derived from an EMBL/GenBank/DDBJ whole genome shotgun (WGS) entry which is preliminary data.</text>
</comment>
<evidence type="ECO:0000259" key="3">
    <source>
        <dbReference type="Pfam" id="PF07007"/>
    </source>
</evidence>
<evidence type="ECO:0000256" key="2">
    <source>
        <dbReference type="SAM" id="SignalP"/>
    </source>
</evidence>
<protein>
    <submittedName>
        <fullName evidence="4">Lysozyme inhibitor LprI family protein</fullName>
    </submittedName>
</protein>
<dbReference type="RefSeq" id="WP_213402199.1">
    <property type="nucleotide sequence ID" value="NZ_JAHBMK020000001.1"/>
</dbReference>
<evidence type="ECO:0000313" key="4">
    <source>
        <dbReference type="EMBL" id="MDO8224023.1"/>
    </source>
</evidence>
<dbReference type="PANTHER" id="PTHR39176:SF1">
    <property type="entry name" value="PERIPLASMIC PROTEIN"/>
    <property type="match status" value="1"/>
</dbReference>
<dbReference type="InterPro" id="IPR009739">
    <property type="entry name" value="LprI-like_N"/>
</dbReference>
<proteinExistence type="predicted"/>